<feature type="compositionally biased region" description="Polar residues" evidence="1">
    <location>
        <begin position="73"/>
        <end position="84"/>
    </location>
</feature>
<feature type="region of interest" description="Disordered" evidence="1">
    <location>
        <begin position="1"/>
        <end position="46"/>
    </location>
</feature>
<reference evidence="2 3" key="1">
    <citation type="submission" date="2024-01" db="EMBL/GenBank/DDBJ databases">
        <title>Genome assemblies of Stephania.</title>
        <authorList>
            <person name="Yang L."/>
        </authorList>
    </citation>
    <scope>NUCLEOTIDE SEQUENCE [LARGE SCALE GENOMIC DNA]</scope>
    <source>
        <strain evidence="2">YNDBR</strain>
        <tissue evidence="2">Leaf</tissue>
    </source>
</reference>
<dbReference type="Proteomes" id="UP001420932">
    <property type="component" value="Unassembled WGS sequence"/>
</dbReference>
<feature type="compositionally biased region" description="Basic and acidic residues" evidence="1">
    <location>
        <begin position="1"/>
        <end position="23"/>
    </location>
</feature>
<name>A0AAP0HZC0_9MAGN</name>
<evidence type="ECO:0000256" key="1">
    <source>
        <dbReference type="SAM" id="MobiDB-lite"/>
    </source>
</evidence>
<feature type="compositionally biased region" description="Acidic residues" evidence="1">
    <location>
        <begin position="93"/>
        <end position="110"/>
    </location>
</feature>
<proteinExistence type="predicted"/>
<evidence type="ECO:0000313" key="3">
    <source>
        <dbReference type="Proteomes" id="UP001420932"/>
    </source>
</evidence>
<accession>A0AAP0HZC0</accession>
<keyword evidence="3" id="KW-1185">Reference proteome</keyword>
<dbReference type="AlphaFoldDB" id="A0AAP0HZC0"/>
<protein>
    <submittedName>
        <fullName evidence="2">Uncharacterized protein</fullName>
    </submittedName>
</protein>
<dbReference type="EMBL" id="JBBNAF010000010">
    <property type="protein sequence ID" value="KAK9107173.1"/>
    <property type="molecule type" value="Genomic_DNA"/>
</dbReference>
<evidence type="ECO:0000313" key="2">
    <source>
        <dbReference type="EMBL" id="KAK9107173.1"/>
    </source>
</evidence>
<gene>
    <name evidence="2" type="ORF">Syun_023184</name>
</gene>
<organism evidence="2 3">
    <name type="scientific">Stephania yunnanensis</name>
    <dbReference type="NCBI Taxonomy" id="152371"/>
    <lineage>
        <taxon>Eukaryota</taxon>
        <taxon>Viridiplantae</taxon>
        <taxon>Streptophyta</taxon>
        <taxon>Embryophyta</taxon>
        <taxon>Tracheophyta</taxon>
        <taxon>Spermatophyta</taxon>
        <taxon>Magnoliopsida</taxon>
        <taxon>Ranunculales</taxon>
        <taxon>Menispermaceae</taxon>
        <taxon>Menispermoideae</taxon>
        <taxon>Cissampelideae</taxon>
        <taxon>Stephania</taxon>
    </lineage>
</organism>
<sequence>MTEVPKKSEQEIEKTEKVGEPVGRRAQTTFYRKENELGRGAGASKIDCDLKEGVVEDHSSDLPGQQLAIRMRQVNTVEPSSSDATEFDKGEGREEESDENRDSEGEDGEGDKEGSGNGSGSGSGSGSASGS</sequence>
<feature type="compositionally biased region" description="Gly residues" evidence="1">
    <location>
        <begin position="115"/>
        <end position="131"/>
    </location>
</feature>
<comment type="caution">
    <text evidence="2">The sequence shown here is derived from an EMBL/GenBank/DDBJ whole genome shotgun (WGS) entry which is preliminary data.</text>
</comment>
<feature type="region of interest" description="Disordered" evidence="1">
    <location>
        <begin position="73"/>
        <end position="131"/>
    </location>
</feature>